<sequence>MDNGASDYQRMRDAMVDNQLIPRGIKDPRVLDAMRRVPRHLFMPEPVRYSAYDDIALPIGEGQTISQPYMVAIMTELLELKGEETILEIGTGSGYQAAILGELAREVYTIERLPHLAAEAVSRLAELGYDNVTVITGDGTKGLEERAPFDRILITAAAPEIPEILVRQLKENGIIVAPVGERYSQVLIKGRKSGGVLVEEFSTPCVFVPLIGEYGWRS</sequence>
<keyword evidence="4 7" id="KW-0489">Methyltransferase</keyword>
<dbReference type="Gene3D" id="3.40.50.150">
    <property type="entry name" value="Vaccinia Virus protein VP39"/>
    <property type="match status" value="1"/>
</dbReference>
<dbReference type="CDD" id="cd02440">
    <property type="entry name" value="AdoMet_MTases"/>
    <property type="match status" value="1"/>
</dbReference>
<evidence type="ECO:0000256" key="3">
    <source>
        <dbReference type="ARBA" id="ARBA00022490"/>
    </source>
</evidence>
<dbReference type="EMBL" id="JAIOIV010000114">
    <property type="protein sequence ID" value="MBZ0157408.1"/>
    <property type="molecule type" value="Genomic_DNA"/>
</dbReference>
<dbReference type="GO" id="GO:0032259">
    <property type="term" value="P:methylation"/>
    <property type="evidence" value="ECO:0007669"/>
    <property type="project" value="UniProtKB-KW"/>
</dbReference>
<feature type="active site" evidence="7">
    <location>
        <position position="66"/>
    </location>
</feature>
<dbReference type="Pfam" id="PF01135">
    <property type="entry name" value="PCMT"/>
    <property type="match status" value="1"/>
</dbReference>
<evidence type="ECO:0000313" key="8">
    <source>
        <dbReference type="EMBL" id="MBZ0157408.1"/>
    </source>
</evidence>
<gene>
    <name evidence="7" type="primary">pcm</name>
    <name evidence="8" type="ORF">K8I29_14515</name>
</gene>
<evidence type="ECO:0000256" key="6">
    <source>
        <dbReference type="ARBA" id="ARBA00022691"/>
    </source>
</evidence>
<dbReference type="Proteomes" id="UP000705867">
    <property type="component" value="Unassembled WGS sequence"/>
</dbReference>
<keyword evidence="6 7" id="KW-0949">S-adenosyl-L-methionine</keyword>
<evidence type="ECO:0000256" key="4">
    <source>
        <dbReference type="ARBA" id="ARBA00022603"/>
    </source>
</evidence>
<dbReference type="NCBIfam" id="NF001453">
    <property type="entry name" value="PRK00312.1"/>
    <property type="match status" value="1"/>
</dbReference>
<dbReference type="NCBIfam" id="TIGR00080">
    <property type="entry name" value="pimt"/>
    <property type="match status" value="1"/>
</dbReference>
<dbReference type="EC" id="2.1.1.77" evidence="7"/>
<dbReference type="GO" id="GO:0004719">
    <property type="term" value="F:protein-L-isoaspartate (D-aspartate) O-methyltransferase activity"/>
    <property type="evidence" value="ECO:0007669"/>
    <property type="project" value="UniProtKB-UniRule"/>
</dbReference>
<accession>A0A953J6N3</accession>
<evidence type="ECO:0000313" key="9">
    <source>
        <dbReference type="Proteomes" id="UP000705867"/>
    </source>
</evidence>
<comment type="catalytic activity">
    <reaction evidence="7">
        <text>[protein]-L-isoaspartate + S-adenosyl-L-methionine = [protein]-L-isoaspartate alpha-methyl ester + S-adenosyl-L-homocysteine</text>
        <dbReference type="Rhea" id="RHEA:12705"/>
        <dbReference type="Rhea" id="RHEA-COMP:12143"/>
        <dbReference type="Rhea" id="RHEA-COMP:12144"/>
        <dbReference type="ChEBI" id="CHEBI:57856"/>
        <dbReference type="ChEBI" id="CHEBI:59789"/>
        <dbReference type="ChEBI" id="CHEBI:90596"/>
        <dbReference type="ChEBI" id="CHEBI:90598"/>
        <dbReference type="EC" id="2.1.1.77"/>
    </reaction>
</comment>
<keyword evidence="3 7" id="KW-0963">Cytoplasm</keyword>
<evidence type="ECO:0000256" key="5">
    <source>
        <dbReference type="ARBA" id="ARBA00022679"/>
    </source>
</evidence>
<reference evidence="8" key="1">
    <citation type="journal article" date="2021" name="bioRxiv">
        <title>Unraveling nitrogen, sulfur and carbon metabolic pathways and microbial community transcriptional responses to substrate deprivation and toxicity stresses in a bioreactor mimicking anoxic brackish coastal sediment conditions.</title>
        <authorList>
            <person name="Martins P.D."/>
            <person name="Echeveste M.J."/>
            <person name="Arshad A."/>
            <person name="Kurth J."/>
            <person name="Ouboter H."/>
            <person name="Jetten M.S.M."/>
            <person name="Welte C.U."/>
        </authorList>
    </citation>
    <scope>NUCLEOTIDE SEQUENCE</scope>
    <source>
        <strain evidence="8">MAG_39</strain>
    </source>
</reference>
<dbReference type="GO" id="GO:0030091">
    <property type="term" value="P:protein repair"/>
    <property type="evidence" value="ECO:0007669"/>
    <property type="project" value="UniProtKB-UniRule"/>
</dbReference>
<dbReference type="GO" id="GO:0005737">
    <property type="term" value="C:cytoplasm"/>
    <property type="evidence" value="ECO:0007669"/>
    <property type="project" value="UniProtKB-SubCell"/>
</dbReference>
<protein>
    <recommendedName>
        <fullName evidence="7">Protein-L-isoaspartate O-methyltransferase</fullName>
        <ecNumber evidence="7">2.1.1.77</ecNumber>
    </recommendedName>
    <alternativeName>
        <fullName evidence="7">L-isoaspartyl protein carboxyl methyltransferase</fullName>
    </alternativeName>
    <alternativeName>
        <fullName evidence="7">Protein L-isoaspartyl methyltransferase</fullName>
    </alternativeName>
    <alternativeName>
        <fullName evidence="7">Protein-beta-aspartate methyltransferase</fullName>
        <shortName evidence="7">PIMT</shortName>
    </alternativeName>
</protein>
<comment type="function">
    <text evidence="7">Catalyzes the methyl esterification of L-isoaspartyl residues in peptides and proteins that result from spontaneous decomposition of normal L-aspartyl and L-asparaginyl residues. It plays a role in the repair and/or degradation of damaged proteins.</text>
</comment>
<organism evidence="8 9">
    <name type="scientific">Candidatus Nitrobium versatile</name>
    <dbReference type="NCBI Taxonomy" id="2884831"/>
    <lineage>
        <taxon>Bacteria</taxon>
        <taxon>Pseudomonadati</taxon>
        <taxon>Nitrospirota</taxon>
        <taxon>Nitrospiria</taxon>
        <taxon>Nitrospirales</taxon>
        <taxon>Nitrospiraceae</taxon>
        <taxon>Candidatus Nitrobium</taxon>
    </lineage>
</organism>
<evidence type="ECO:0000256" key="7">
    <source>
        <dbReference type="HAMAP-Rule" id="MF_00090"/>
    </source>
</evidence>
<dbReference type="PANTHER" id="PTHR11579">
    <property type="entry name" value="PROTEIN-L-ISOASPARTATE O-METHYLTRANSFERASE"/>
    <property type="match status" value="1"/>
</dbReference>
<evidence type="ECO:0000256" key="1">
    <source>
        <dbReference type="ARBA" id="ARBA00004496"/>
    </source>
</evidence>
<name>A0A953J6N3_9BACT</name>
<dbReference type="PANTHER" id="PTHR11579:SF0">
    <property type="entry name" value="PROTEIN-L-ISOASPARTATE(D-ASPARTATE) O-METHYLTRANSFERASE"/>
    <property type="match status" value="1"/>
</dbReference>
<dbReference type="FunFam" id="3.40.50.150:FF:000010">
    <property type="entry name" value="Protein-L-isoaspartate O-methyltransferase"/>
    <property type="match status" value="1"/>
</dbReference>
<dbReference type="SUPFAM" id="SSF53335">
    <property type="entry name" value="S-adenosyl-L-methionine-dependent methyltransferases"/>
    <property type="match status" value="1"/>
</dbReference>
<dbReference type="AlphaFoldDB" id="A0A953J6N3"/>
<comment type="subcellular location">
    <subcellularLocation>
        <location evidence="1 7">Cytoplasm</location>
    </subcellularLocation>
</comment>
<dbReference type="InterPro" id="IPR000682">
    <property type="entry name" value="PCMT"/>
</dbReference>
<keyword evidence="5 7" id="KW-0808">Transferase</keyword>
<evidence type="ECO:0000256" key="2">
    <source>
        <dbReference type="ARBA" id="ARBA00005369"/>
    </source>
</evidence>
<dbReference type="PROSITE" id="PS01279">
    <property type="entry name" value="PCMT"/>
    <property type="match status" value="1"/>
</dbReference>
<comment type="caution">
    <text evidence="8">The sequence shown here is derived from an EMBL/GenBank/DDBJ whole genome shotgun (WGS) entry which is preliminary data.</text>
</comment>
<dbReference type="HAMAP" id="MF_00090">
    <property type="entry name" value="PIMT"/>
    <property type="match status" value="1"/>
</dbReference>
<comment type="similarity">
    <text evidence="2 7">Belongs to the methyltransferase superfamily. L-isoaspartyl/D-aspartyl protein methyltransferase family.</text>
</comment>
<proteinExistence type="inferred from homology"/>
<reference evidence="8" key="2">
    <citation type="submission" date="2021-08" db="EMBL/GenBank/DDBJ databases">
        <authorList>
            <person name="Dalcin Martins P."/>
        </authorList>
    </citation>
    <scope>NUCLEOTIDE SEQUENCE</scope>
    <source>
        <strain evidence="8">MAG_39</strain>
    </source>
</reference>
<dbReference type="InterPro" id="IPR029063">
    <property type="entry name" value="SAM-dependent_MTases_sf"/>
</dbReference>